<dbReference type="SUPFAM" id="SSF51726">
    <property type="entry name" value="UROD/MetE-like"/>
    <property type="match status" value="1"/>
</dbReference>
<organism evidence="2 3">
    <name type="scientific">Blautia producta</name>
    <dbReference type="NCBI Taxonomy" id="33035"/>
    <lineage>
        <taxon>Bacteria</taxon>
        <taxon>Bacillati</taxon>
        <taxon>Bacillota</taxon>
        <taxon>Clostridia</taxon>
        <taxon>Lachnospirales</taxon>
        <taxon>Lachnospiraceae</taxon>
        <taxon>Blautia</taxon>
    </lineage>
</organism>
<dbReference type="InterPro" id="IPR038071">
    <property type="entry name" value="UROD/MetE-like_sf"/>
</dbReference>
<evidence type="ECO:0000259" key="1">
    <source>
        <dbReference type="Pfam" id="PF01208"/>
    </source>
</evidence>
<dbReference type="InterPro" id="IPR052024">
    <property type="entry name" value="Methanogen_methyltrans"/>
</dbReference>
<dbReference type="Proteomes" id="UP000515789">
    <property type="component" value="Chromosome"/>
</dbReference>
<dbReference type="InterPro" id="IPR000257">
    <property type="entry name" value="Uroporphyrinogen_deCOase"/>
</dbReference>
<evidence type="ECO:0000313" key="2">
    <source>
        <dbReference type="EMBL" id="QMW78934.1"/>
    </source>
</evidence>
<dbReference type="GO" id="GO:0004853">
    <property type="term" value="F:uroporphyrinogen decarboxylase activity"/>
    <property type="evidence" value="ECO:0007669"/>
    <property type="project" value="InterPro"/>
</dbReference>
<dbReference type="Gene3D" id="3.20.20.210">
    <property type="match status" value="1"/>
</dbReference>
<gene>
    <name evidence="2" type="ORF">E5259_15795</name>
</gene>
<name>A0A7G5MWE1_9FIRM</name>
<evidence type="ECO:0000313" key="3">
    <source>
        <dbReference type="Proteomes" id="UP000515789"/>
    </source>
</evidence>
<dbReference type="Pfam" id="PF01208">
    <property type="entry name" value="URO-D"/>
    <property type="match status" value="1"/>
</dbReference>
<dbReference type="GO" id="GO:0006779">
    <property type="term" value="P:porphyrin-containing compound biosynthetic process"/>
    <property type="evidence" value="ECO:0007669"/>
    <property type="project" value="InterPro"/>
</dbReference>
<dbReference type="PANTHER" id="PTHR47099">
    <property type="entry name" value="METHYLCOBAMIDE:COM METHYLTRANSFERASE MTBA"/>
    <property type="match status" value="1"/>
</dbReference>
<protein>
    <recommendedName>
        <fullName evidence="1">Uroporphyrinogen decarboxylase (URO-D) domain-containing protein</fullName>
    </recommendedName>
</protein>
<proteinExistence type="predicted"/>
<accession>A0A7G5MWE1</accession>
<dbReference type="EMBL" id="CP039126">
    <property type="protein sequence ID" value="QMW78934.1"/>
    <property type="molecule type" value="Genomic_DNA"/>
</dbReference>
<feature type="domain" description="Uroporphyrinogen decarboxylase (URO-D)" evidence="1">
    <location>
        <begin position="175"/>
        <end position="379"/>
    </location>
</feature>
<reference evidence="2 3" key="1">
    <citation type="submission" date="2019-04" db="EMBL/GenBank/DDBJ databases">
        <authorList>
            <person name="Schori C."/>
            <person name="Ahrens C."/>
        </authorList>
    </citation>
    <scope>NUCLEOTIDE SEQUENCE [LARGE SCALE GENOMIC DNA]</scope>
    <source>
        <strain evidence="2 3">DSM 2950</strain>
    </source>
</reference>
<dbReference type="PANTHER" id="PTHR47099:SF1">
    <property type="entry name" value="METHYLCOBAMIDE:COM METHYLTRANSFERASE MTBA"/>
    <property type="match status" value="1"/>
</dbReference>
<dbReference type="AlphaFoldDB" id="A0A7G5MWE1"/>
<sequence length="385" mass="43907">MNMGKVYSRRERVETALNHREPDRVPCDLTIAPPAYMELCEYLHVPFEPYWWDDCNHAFASVEVLEKLDVDIMHFSANAFVPRDFSIERDEFRDQWGVLRKKIWDTDTDFMYINGDAPLAGIEDVADVYAYHWPEPEELYNPDLAVPLVKSLYRETDFALTCQVGGHLFEMGQFLLGFEDYLAYLYTEPEIVEAIMDKTMEIQMKVETMVMDTIGEYLTYVRLNGEDVGTQNGPLINPAYYVQVVKSRHETEWSHVKKEFRKHNPQGKLSVHTCGGVYPFIPHFIDAGADILNPIQPSAAGMDTELIGREFGGSLCFHGGIDSVNVLALGNEQDVRNEVKKRIHDLGQGGGYLCAPSHNIQGGVPMENVIAMYEAIHEYGKYPLY</sequence>